<dbReference type="EMBL" id="JBBPBM010000036">
    <property type="protein sequence ID" value="KAK8529278.1"/>
    <property type="molecule type" value="Genomic_DNA"/>
</dbReference>
<protein>
    <submittedName>
        <fullName evidence="1">Uncharacterized protein</fullName>
    </submittedName>
</protein>
<dbReference type="Proteomes" id="UP001472677">
    <property type="component" value="Unassembled WGS sequence"/>
</dbReference>
<gene>
    <name evidence="1" type="ORF">V6N12_060063</name>
</gene>
<reference evidence="1 2" key="1">
    <citation type="journal article" date="2024" name="G3 (Bethesda)">
        <title>Genome assembly of Hibiscus sabdariffa L. provides insights into metabolisms of medicinal natural products.</title>
        <authorList>
            <person name="Kim T."/>
        </authorList>
    </citation>
    <scope>NUCLEOTIDE SEQUENCE [LARGE SCALE GENOMIC DNA]</scope>
    <source>
        <strain evidence="1">TK-2024</strain>
        <tissue evidence="1">Old leaves</tissue>
    </source>
</reference>
<keyword evidence="2" id="KW-1185">Reference proteome</keyword>
<name>A0ABR2D3C5_9ROSI</name>
<evidence type="ECO:0000313" key="2">
    <source>
        <dbReference type="Proteomes" id="UP001472677"/>
    </source>
</evidence>
<sequence>MVDGFIEGHARNQRPHVDVNGEGEQLVKEDKKVIYEDVSLDRGFSCSERAVLLVLGRSVKMILCHWASSE</sequence>
<evidence type="ECO:0000313" key="1">
    <source>
        <dbReference type="EMBL" id="KAK8529278.1"/>
    </source>
</evidence>
<organism evidence="1 2">
    <name type="scientific">Hibiscus sabdariffa</name>
    <name type="common">roselle</name>
    <dbReference type="NCBI Taxonomy" id="183260"/>
    <lineage>
        <taxon>Eukaryota</taxon>
        <taxon>Viridiplantae</taxon>
        <taxon>Streptophyta</taxon>
        <taxon>Embryophyta</taxon>
        <taxon>Tracheophyta</taxon>
        <taxon>Spermatophyta</taxon>
        <taxon>Magnoliopsida</taxon>
        <taxon>eudicotyledons</taxon>
        <taxon>Gunneridae</taxon>
        <taxon>Pentapetalae</taxon>
        <taxon>rosids</taxon>
        <taxon>malvids</taxon>
        <taxon>Malvales</taxon>
        <taxon>Malvaceae</taxon>
        <taxon>Malvoideae</taxon>
        <taxon>Hibiscus</taxon>
    </lineage>
</organism>
<comment type="caution">
    <text evidence="1">The sequence shown here is derived from an EMBL/GenBank/DDBJ whole genome shotgun (WGS) entry which is preliminary data.</text>
</comment>
<accession>A0ABR2D3C5</accession>
<proteinExistence type="predicted"/>